<dbReference type="Proteomes" id="UP000223622">
    <property type="component" value="Segment"/>
</dbReference>
<name>A0A1I9L282_9CAUD</name>
<dbReference type="RefSeq" id="YP_009785910.1">
    <property type="nucleotide sequence ID" value="NC_047762.1"/>
</dbReference>
<evidence type="ECO:0000313" key="1">
    <source>
        <dbReference type="EMBL" id="AMW36069.1"/>
    </source>
</evidence>
<sequence>MILGTTLGGCQFPKEEPQLPRGEAIGELPEGALMMFIDNEHGVYCYSYLASISCVRMWE</sequence>
<dbReference type="KEGG" id="vg:54975977"/>
<evidence type="ECO:0000313" key="2">
    <source>
        <dbReference type="Proteomes" id="UP000223622"/>
    </source>
</evidence>
<protein>
    <submittedName>
        <fullName evidence="1">Uncharacterized protein</fullName>
    </submittedName>
</protein>
<organism evidence="1 2">
    <name type="scientific">Xanthomonas phage XAJ24</name>
    <dbReference type="NCBI Taxonomy" id="1775250"/>
    <lineage>
        <taxon>Viruses</taxon>
        <taxon>Duplodnaviria</taxon>
        <taxon>Heunggongvirae</taxon>
        <taxon>Uroviricota</taxon>
        <taxon>Caudoviricetes</taxon>
        <taxon>Autographivirales</taxon>
        <taxon>Autonotataviridae</taxon>
        <taxon>Gujervirinae</taxon>
        <taxon>Pradovirus</taxon>
        <taxon>Pradovirus XAJ24</taxon>
    </lineage>
</organism>
<accession>A0A1I9L282</accession>
<keyword evidence="2" id="KW-1185">Reference proteome</keyword>
<dbReference type="GeneID" id="54975977"/>
<dbReference type="EMBL" id="KU197013">
    <property type="protein sequence ID" value="AMW36069.1"/>
    <property type="molecule type" value="Genomic_DNA"/>
</dbReference>
<reference evidence="1 2" key="1">
    <citation type="submission" date="2015-11" db="EMBL/GenBank/DDBJ databases">
        <title>Bacteriophages of Xanthomonas arboricola pv. juglandis: Characterization of two phages.</title>
        <authorList>
            <person name="Domotor D."/>
            <person name="Frank T."/>
            <person name="Rakhely G."/>
            <person name="Doffkay Z."/>
            <person name="Schneider G."/>
            <person name="Kovacs T."/>
        </authorList>
    </citation>
    <scope>NUCLEOTIDE SEQUENCE [LARGE SCALE GENOMIC DNA]</scope>
</reference>
<proteinExistence type="predicted"/>